<keyword evidence="10 14" id="KW-0479">Metal-binding</keyword>
<dbReference type="KEGG" id="nall:PP769_00675"/>
<evidence type="ECO:0000256" key="12">
    <source>
        <dbReference type="ARBA" id="ARBA00022801"/>
    </source>
</evidence>
<keyword evidence="8 14" id="KW-0963">Cytoplasm</keyword>
<evidence type="ECO:0000259" key="17">
    <source>
        <dbReference type="PROSITE" id="PS51975"/>
    </source>
</evidence>
<evidence type="ECO:0000256" key="6">
    <source>
        <dbReference type="ARBA" id="ARBA00012180"/>
    </source>
</evidence>
<evidence type="ECO:0000313" key="19">
    <source>
        <dbReference type="Proteomes" id="UP001302719"/>
    </source>
</evidence>
<comment type="catalytic activity">
    <reaction evidence="1 14 15 16">
        <text>Endonucleolytic cleavage to 5'-phosphomonoester.</text>
        <dbReference type="EC" id="3.1.26.4"/>
    </reaction>
</comment>
<dbReference type="Proteomes" id="UP001302719">
    <property type="component" value="Chromosome"/>
</dbReference>
<keyword evidence="9 14" id="KW-0540">Nuclease</keyword>
<evidence type="ECO:0000256" key="16">
    <source>
        <dbReference type="RuleBase" id="RU003515"/>
    </source>
</evidence>
<proteinExistence type="inferred from homology"/>
<evidence type="ECO:0000256" key="3">
    <source>
        <dbReference type="ARBA" id="ARBA00004065"/>
    </source>
</evidence>
<dbReference type="EC" id="3.1.26.4" evidence="6 14"/>
<comment type="function">
    <text evidence="3 14 16">Endonuclease that specifically degrades the RNA of RNA-DNA hybrids.</text>
</comment>
<evidence type="ECO:0000256" key="5">
    <source>
        <dbReference type="ARBA" id="ARBA00007383"/>
    </source>
</evidence>
<dbReference type="InterPro" id="IPR012337">
    <property type="entry name" value="RNaseH-like_sf"/>
</dbReference>
<keyword evidence="19" id="KW-1185">Reference proteome</keyword>
<dbReference type="GO" id="GO:0004523">
    <property type="term" value="F:RNA-DNA hybrid ribonuclease activity"/>
    <property type="evidence" value="ECO:0007669"/>
    <property type="project" value="UniProtKB-UniRule"/>
</dbReference>
<keyword evidence="13 14" id="KW-0464">Manganese</keyword>
<evidence type="ECO:0000256" key="8">
    <source>
        <dbReference type="ARBA" id="ARBA00022490"/>
    </source>
</evidence>
<comment type="cofactor">
    <cofactor evidence="14 15">
        <name>Mn(2+)</name>
        <dbReference type="ChEBI" id="CHEBI:29035"/>
    </cofactor>
    <cofactor evidence="14 15">
        <name>Mg(2+)</name>
        <dbReference type="ChEBI" id="CHEBI:18420"/>
    </cofactor>
    <text evidence="14 15">Manganese or magnesium. Binds 1 divalent metal ion per monomer in the absence of substrate. May bind a second metal ion after substrate binding.</text>
</comment>
<dbReference type="EMBL" id="CP116967">
    <property type="protein sequence ID" value="WNM58307.1"/>
    <property type="molecule type" value="Genomic_DNA"/>
</dbReference>
<evidence type="ECO:0000256" key="7">
    <source>
        <dbReference type="ARBA" id="ARBA00019179"/>
    </source>
</evidence>
<evidence type="ECO:0000256" key="11">
    <source>
        <dbReference type="ARBA" id="ARBA00022759"/>
    </source>
</evidence>
<evidence type="ECO:0000256" key="2">
    <source>
        <dbReference type="ARBA" id="ARBA00001946"/>
    </source>
</evidence>
<dbReference type="PROSITE" id="PS51975">
    <property type="entry name" value="RNASE_H_2"/>
    <property type="match status" value="1"/>
</dbReference>
<dbReference type="AlphaFoldDB" id="A0AA96GBH4"/>
<dbReference type="InterPro" id="IPR001352">
    <property type="entry name" value="RNase_HII/HIII"/>
</dbReference>
<keyword evidence="11 14" id="KW-0255">Endonuclease</keyword>
<evidence type="ECO:0000256" key="15">
    <source>
        <dbReference type="PROSITE-ProRule" id="PRU01319"/>
    </source>
</evidence>
<dbReference type="PANTHER" id="PTHR10954">
    <property type="entry name" value="RIBONUCLEASE H2 SUBUNIT A"/>
    <property type="match status" value="1"/>
</dbReference>
<evidence type="ECO:0000313" key="18">
    <source>
        <dbReference type="EMBL" id="WNM58307.1"/>
    </source>
</evidence>
<comment type="similarity">
    <text evidence="5 14 16">Belongs to the RNase HII family.</text>
</comment>
<comment type="cofactor">
    <cofactor evidence="2">
        <name>Mg(2+)</name>
        <dbReference type="ChEBI" id="CHEBI:18420"/>
    </cofactor>
</comment>
<dbReference type="GO" id="GO:0032299">
    <property type="term" value="C:ribonuclease H2 complex"/>
    <property type="evidence" value="ECO:0007669"/>
    <property type="project" value="TreeGrafter"/>
</dbReference>
<dbReference type="PANTHER" id="PTHR10954:SF18">
    <property type="entry name" value="RIBONUCLEASE HII"/>
    <property type="match status" value="1"/>
</dbReference>
<dbReference type="GO" id="GO:0003723">
    <property type="term" value="F:RNA binding"/>
    <property type="evidence" value="ECO:0007669"/>
    <property type="project" value="UniProtKB-UniRule"/>
</dbReference>
<dbReference type="InterPro" id="IPR036397">
    <property type="entry name" value="RNaseH_sf"/>
</dbReference>
<sequence>MHTDSPSWMGTGPTDFFEQAARALGYRRIAGLDEAGRGPLAGPVVAAIVILPRRWSPVLLDDSKLLTAQQRHVLYEAITTRAIAWAIGMASEQEIDELNILGATRLAGCRALNYLATPPDYLLLDALHLPKVSVPQRPVIKGDQLSRSIAAASILAKVARDRMMTSYHERFPQYQFHLHKGYPTPEHLRRLQQFGPCPGHRRSFGPVLACLNVPSLA</sequence>
<accession>A0AA96GBH4</accession>
<comment type="subcellular location">
    <subcellularLocation>
        <location evidence="4 14">Cytoplasm</location>
    </subcellularLocation>
</comment>
<dbReference type="HAMAP" id="MF_00052_B">
    <property type="entry name" value="RNase_HII_B"/>
    <property type="match status" value="1"/>
</dbReference>
<feature type="binding site" evidence="14 15">
    <location>
        <position position="125"/>
    </location>
    <ligand>
        <name>a divalent metal cation</name>
        <dbReference type="ChEBI" id="CHEBI:60240"/>
    </ligand>
</feature>
<dbReference type="Gene3D" id="3.30.420.10">
    <property type="entry name" value="Ribonuclease H-like superfamily/Ribonuclease H"/>
    <property type="match status" value="1"/>
</dbReference>
<feature type="binding site" evidence="14 15">
    <location>
        <position position="34"/>
    </location>
    <ligand>
        <name>a divalent metal cation</name>
        <dbReference type="ChEBI" id="CHEBI:60240"/>
    </ligand>
</feature>
<organism evidence="18 19">
    <name type="scientific">Candidatus Nitrospira allomarina</name>
    <dbReference type="NCBI Taxonomy" id="3020900"/>
    <lineage>
        <taxon>Bacteria</taxon>
        <taxon>Pseudomonadati</taxon>
        <taxon>Nitrospirota</taxon>
        <taxon>Nitrospiria</taxon>
        <taxon>Nitrospirales</taxon>
        <taxon>Nitrospiraceae</taxon>
        <taxon>Nitrospira</taxon>
    </lineage>
</organism>
<dbReference type="NCBIfam" id="NF000594">
    <property type="entry name" value="PRK00015.1-1"/>
    <property type="match status" value="1"/>
</dbReference>
<dbReference type="GO" id="GO:0043137">
    <property type="term" value="P:DNA replication, removal of RNA primer"/>
    <property type="evidence" value="ECO:0007669"/>
    <property type="project" value="TreeGrafter"/>
</dbReference>
<feature type="domain" description="RNase H type-2" evidence="17">
    <location>
        <begin position="27"/>
        <end position="216"/>
    </location>
</feature>
<dbReference type="InterPro" id="IPR022898">
    <property type="entry name" value="RNase_HII"/>
</dbReference>
<evidence type="ECO:0000256" key="9">
    <source>
        <dbReference type="ARBA" id="ARBA00022722"/>
    </source>
</evidence>
<dbReference type="GO" id="GO:0005737">
    <property type="term" value="C:cytoplasm"/>
    <property type="evidence" value="ECO:0007669"/>
    <property type="project" value="UniProtKB-SubCell"/>
</dbReference>
<reference evidence="18 19" key="1">
    <citation type="submission" date="2023-01" db="EMBL/GenBank/DDBJ databases">
        <title>Cultivation and genomic characterization of new, ubiquitous marine nitrite-oxidizing bacteria from the Nitrospirales.</title>
        <authorList>
            <person name="Mueller A.J."/>
            <person name="Daebeler A."/>
            <person name="Herbold C.W."/>
            <person name="Kirkegaard R.H."/>
            <person name="Daims H."/>
        </authorList>
    </citation>
    <scope>NUCLEOTIDE SEQUENCE [LARGE SCALE GENOMIC DNA]</scope>
    <source>
        <strain evidence="18 19">VA</strain>
    </source>
</reference>
<dbReference type="GO" id="GO:0006298">
    <property type="term" value="P:mismatch repair"/>
    <property type="evidence" value="ECO:0007669"/>
    <property type="project" value="TreeGrafter"/>
</dbReference>
<dbReference type="CDD" id="cd07182">
    <property type="entry name" value="RNase_HII_bacteria_HII_like"/>
    <property type="match status" value="1"/>
</dbReference>
<dbReference type="RefSeq" id="WP_312643972.1">
    <property type="nucleotide sequence ID" value="NZ_CP116967.1"/>
</dbReference>
<dbReference type="NCBIfam" id="NF000595">
    <property type="entry name" value="PRK00015.1-3"/>
    <property type="match status" value="1"/>
</dbReference>
<gene>
    <name evidence="14" type="primary">rnhB</name>
    <name evidence="18" type="ORF">PP769_00675</name>
</gene>
<evidence type="ECO:0000256" key="1">
    <source>
        <dbReference type="ARBA" id="ARBA00000077"/>
    </source>
</evidence>
<dbReference type="SUPFAM" id="SSF53098">
    <property type="entry name" value="Ribonuclease H-like"/>
    <property type="match status" value="1"/>
</dbReference>
<dbReference type="InterPro" id="IPR024567">
    <property type="entry name" value="RNase_HII/HIII_dom"/>
</dbReference>
<evidence type="ECO:0000256" key="14">
    <source>
        <dbReference type="HAMAP-Rule" id="MF_00052"/>
    </source>
</evidence>
<dbReference type="GO" id="GO:0030145">
    <property type="term" value="F:manganese ion binding"/>
    <property type="evidence" value="ECO:0007669"/>
    <property type="project" value="UniProtKB-UniRule"/>
</dbReference>
<keyword evidence="12 14" id="KW-0378">Hydrolase</keyword>
<evidence type="ECO:0000256" key="13">
    <source>
        <dbReference type="ARBA" id="ARBA00023211"/>
    </source>
</evidence>
<name>A0AA96GBH4_9BACT</name>
<dbReference type="Pfam" id="PF01351">
    <property type="entry name" value="RNase_HII"/>
    <property type="match status" value="1"/>
</dbReference>
<evidence type="ECO:0000256" key="4">
    <source>
        <dbReference type="ARBA" id="ARBA00004496"/>
    </source>
</evidence>
<evidence type="ECO:0000256" key="10">
    <source>
        <dbReference type="ARBA" id="ARBA00022723"/>
    </source>
</evidence>
<protein>
    <recommendedName>
        <fullName evidence="7 14">Ribonuclease HII</fullName>
        <shortName evidence="14">RNase HII</shortName>
        <ecNumber evidence="6 14">3.1.26.4</ecNumber>
    </recommendedName>
</protein>
<feature type="binding site" evidence="14 15">
    <location>
        <position position="33"/>
    </location>
    <ligand>
        <name>a divalent metal cation</name>
        <dbReference type="ChEBI" id="CHEBI:60240"/>
    </ligand>
</feature>